<evidence type="ECO:0000313" key="1">
    <source>
        <dbReference type="EMBL" id="GGF75761.1"/>
    </source>
</evidence>
<dbReference type="AlphaFoldDB" id="A0A917C9W7"/>
<dbReference type="Proteomes" id="UP000632498">
    <property type="component" value="Unassembled WGS sequence"/>
</dbReference>
<dbReference type="EMBL" id="BMHV01000041">
    <property type="protein sequence ID" value="GGF75761.1"/>
    <property type="molecule type" value="Genomic_DNA"/>
</dbReference>
<organism evidence="1 2">
    <name type="scientific">Terasakiella brassicae</name>
    <dbReference type="NCBI Taxonomy" id="1634917"/>
    <lineage>
        <taxon>Bacteria</taxon>
        <taxon>Pseudomonadati</taxon>
        <taxon>Pseudomonadota</taxon>
        <taxon>Alphaproteobacteria</taxon>
        <taxon>Rhodospirillales</taxon>
        <taxon>Terasakiellaceae</taxon>
        <taxon>Terasakiella</taxon>
    </lineage>
</organism>
<reference evidence="1" key="1">
    <citation type="journal article" date="2014" name="Int. J. Syst. Evol. Microbiol.">
        <title>Complete genome sequence of Corynebacterium casei LMG S-19264T (=DSM 44701T), isolated from a smear-ripened cheese.</title>
        <authorList>
            <consortium name="US DOE Joint Genome Institute (JGI-PGF)"/>
            <person name="Walter F."/>
            <person name="Albersmeier A."/>
            <person name="Kalinowski J."/>
            <person name="Ruckert C."/>
        </authorList>
    </citation>
    <scope>NUCLEOTIDE SEQUENCE</scope>
    <source>
        <strain evidence="1">CGMCC 1.15254</strain>
    </source>
</reference>
<evidence type="ECO:0000313" key="2">
    <source>
        <dbReference type="Proteomes" id="UP000632498"/>
    </source>
</evidence>
<sequence>MIIKMDKDAPLFEQTLTFLRANEFIMDAADLSRAMGRSRSYIGCLRYSGHDASNNSYINLKAFLQECLTETTDTDLQRCLTTYINLITNEVLA</sequence>
<keyword evidence="2" id="KW-1185">Reference proteome</keyword>
<comment type="caution">
    <text evidence="1">The sequence shown here is derived from an EMBL/GenBank/DDBJ whole genome shotgun (WGS) entry which is preliminary data.</text>
</comment>
<reference evidence="1" key="2">
    <citation type="submission" date="2020-09" db="EMBL/GenBank/DDBJ databases">
        <authorList>
            <person name="Sun Q."/>
            <person name="Zhou Y."/>
        </authorList>
    </citation>
    <scope>NUCLEOTIDE SEQUENCE</scope>
    <source>
        <strain evidence="1">CGMCC 1.15254</strain>
    </source>
</reference>
<name>A0A917C9W7_9PROT</name>
<gene>
    <name evidence="1" type="ORF">GCM10011332_32220</name>
</gene>
<accession>A0A917C9W7</accession>
<proteinExistence type="predicted"/>
<protein>
    <submittedName>
        <fullName evidence="1">Uncharacterized protein</fullName>
    </submittedName>
</protein>